<name>A0A267H892_9PLAT</name>
<reference evidence="2 3" key="1">
    <citation type="submission" date="2017-06" db="EMBL/GenBank/DDBJ databases">
        <title>A platform for efficient transgenesis in Macrostomum lignano, a flatworm model organism for stem cell research.</title>
        <authorList>
            <person name="Berezikov E."/>
        </authorList>
    </citation>
    <scope>NUCLEOTIDE SEQUENCE [LARGE SCALE GENOMIC DNA]</scope>
    <source>
        <strain evidence="2">DV1</strain>
        <tissue evidence="2">Whole organism</tissue>
    </source>
</reference>
<sequence>EEIECIHLAMMVSEKLTFIDDFLTISMVFLFGSLVFLVLFSTASTFVTRYTNRSG</sequence>
<proteinExistence type="predicted"/>
<keyword evidence="3" id="KW-1185">Reference proteome</keyword>
<gene>
    <name evidence="2" type="ORF">BOX15_Mlig025240g1</name>
</gene>
<feature type="non-terminal residue" evidence="2">
    <location>
        <position position="1"/>
    </location>
</feature>
<protein>
    <submittedName>
        <fullName evidence="2">Uncharacterized protein</fullName>
    </submittedName>
</protein>
<evidence type="ECO:0000313" key="3">
    <source>
        <dbReference type="Proteomes" id="UP000215902"/>
    </source>
</evidence>
<evidence type="ECO:0000313" key="2">
    <source>
        <dbReference type="EMBL" id="PAA93772.1"/>
    </source>
</evidence>
<keyword evidence="1" id="KW-0472">Membrane</keyword>
<dbReference type="Proteomes" id="UP000215902">
    <property type="component" value="Unassembled WGS sequence"/>
</dbReference>
<keyword evidence="1" id="KW-1133">Transmembrane helix</keyword>
<accession>A0A267H892</accession>
<organism evidence="2 3">
    <name type="scientific">Macrostomum lignano</name>
    <dbReference type="NCBI Taxonomy" id="282301"/>
    <lineage>
        <taxon>Eukaryota</taxon>
        <taxon>Metazoa</taxon>
        <taxon>Spiralia</taxon>
        <taxon>Lophotrochozoa</taxon>
        <taxon>Platyhelminthes</taxon>
        <taxon>Rhabditophora</taxon>
        <taxon>Macrostomorpha</taxon>
        <taxon>Macrostomida</taxon>
        <taxon>Macrostomidae</taxon>
        <taxon>Macrostomum</taxon>
    </lineage>
</organism>
<keyword evidence="1" id="KW-0812">Transmembrane</keyword>
<dbReference type="AlphaFoldDB" id="A0A267H892"/>
<dbReference type="EMBL" id="NIVC01000020">
    <property type="protein sequence ID" value="PAA93772.1"/>
    <property type="molecule type" value="Genomic_DNA"/>
</dbReference>
<comment type="caution">
    <text evidence="2">The sequence shown here is derived from an EMBL/GenBank/DDBJ whole genome shotgun (WGS) entry which is preliminary data.</text>
</comment>
<evidence type="ECO:0000256" key="1">
    <source>
        <dbReference type="SAM" id="Phobius"/>
    </source>
</evidence>
<feature type="transmembrane region" description="Helical" evidence="1">
    <location>
        <begin position="22"/>
        <end position="47"/>
    </location>
</feature>